<keyword evidence="12" id="KW-1185">Reference proteome</keyword>
<keyword evidence="3" id="KW-0677">Repeat</keyword>
<feature type="domain" description="C3H1-type" evidence="10">
    <location>
        <begin position="260"/>
        <end position="287"/>
    </location>
</feature>
<dbReference type="EMBL" id="CM017712">
    <property type="protein sequence ID" value="TYG43042.1"/>
    <property type="molecule type" value="Genomic_DNA"/>
</dbReference>
<gene>
    <name evidence="11" type="ORF">ES288_D12G305000v1</name>
</gene>
<feature type="compositionally biased region" description="Low complexity" evidence="9">
    <location>
        <begin position="206"/>
        <end position="221"/>
    </location>
</feature>
<dbReference type="Gene3D" id="3.30.1370.210">
    <property type="match status" value="1"/>
</dbReference>
<dbReference type="InterPro" id="IPR044715">
    <property type="entry name" value="WDR86-like"/>
</dbReference>
<dbReference type="GO" id="GO:0008270">
    <property type="term" value="F:zinc ion binding"/>
    <property type="evidence" value="ECO:0007669"/>
    <property type="project" value="UniProtKB-KW"/>
</dbReference>
<feature type="repeat" description="WD" evidence="7">
    <location>
        <begin position="298"/>
        <end position="339"/>
    </location>
</feature>
<feature type="zinc finger region" description="C3H1-type" evidence="8">
    <location>
        <begin position="176"/>
        <end position="202"/>
    </location>
</feature>
<keyword evidence="4 8" id="KW-0863">Zinc-finger</keyword>
<dbReference type="Pfam" id="PF18044">
    <property type="entry name" value="zf-CCCH_4"/>
    <property type="match status" value="1"/>
</dbReference>
<evidence type="ECO:0000256" key="4">
    <source>
        <dbReference type="ARBA" id="ARBA00022771"/>
    </source>
</evidence>
<dbReference type="Pfam" id="PF00400">
    <property type="entry name" value="WD40"/>
    <property type="match status" value="2"/>
</dbReference>
<name>A0A5D2AIC1_GOSDA</name>
<evidence type="ECO:0000256" key="8">
    <source>
        <dbReference type="PROSITE-ProRule" id="PRU00723"/>
    </source>
</evidence>
<dbReference type="Gene3D" id="2.130.10.10">
    <property type="entry name" value="YVTN repeat-like/Quinoprotein amine dehydrogenase"/>
    <property type="match status" value="2"/>
</dbReference>
<keyword evidence="1 7" id="KW-0853">WD repeat</keyword>
<protein>
    <recommendedName>
        <fullName evidence="10">C3H1-type domain-containing protein</fullName>
    </recommendedName>
</protein>
<evidence type="ECO:0000313" key="11">
    <source>
        <dbReference type="EMBL" id="TYG43042.1"/>
    </source>
</evidence>
<reference evidence="11 12" key="1">
    <citation type="submission" date="2019-06" db="EMBL/GenBank/DDBJ databases">
        <title>WGS assembly of Gossypium darwinii.</title>
        <authorList>
            <person name="Chen Z.J."/>
            <person name="Sreedasyam A."/>
            <person name="Ando A."/>
            <person name="Song Q."/>
            <person name="De L."/>
            <person name="Hulse-Kemp A."/>
            <person name="Ding M."/>
            <person name="Ye W."/>
            <person name="Kirkbride R."/>
            <person name="Jenkins J."/>
            <person name="Plott C."/>
            <person name="Lovell J."/>
            <person name="Lin Y.-M."/>
            <person name="Vaughn R."/>
            <person name="Liu B."/>
            <person name="Li W."/>
            <person name="Simpson S."/>
            <person name="Scheffler B."/>
            <person name="Saski C."/>
            <person name="Grover C."/>
            <person name="Hu G."/>
            <person name="Conover J."/>
            <person name="Carlson J."/>
            <person name="Shu S."/>
            <person name="Boston L."/>
            <person name="Williams M."/>
            <person name="Peterson D."/>
            <person name="Mcgee K."/>
            <person name="Jones D."/>
            <person name="Wendel J."/>
            <person name="Stelly D."/>
            <person name="Grimwood J."/>
            <person name="Schmutz J."/>
        </authorList>
    </citation>
    <scope>NUCLEOTIDE SEQUENCE [LARGE SCALE GENOMIC DNA]</scope>
    <source>
        <strain evidence="11">1808015.09</strain>
    </source>
</reference>
<dbReference type="PROSITE" id="PS50294">
    <property type="entry name" value="WD_REPEATS_REGION"/>
    <property type="match status" value="2"/>
</dbReference>
<evidence type="ECO:0000256" key="9">
    <source>
        <dbReference type="SAM" id="MobiDB-lite"/>
    </source>
</evidence>
<dbReference type="SMART" id="SM00320">
    <property type="entry name" value="WD40"/>
    <property type="match status" value="6"/>
</dbReference>
<dbReference type="InterPro" id="IPR036322">
    <property type="entry name" value="WD40_repeat_dom_sf"/>
</dbReference>
<dbReference type="PRINTS" id="PR00320">
    <property type="entry name" value="GPROTEINBRPT"/>
</dbReference>
<proteinExistence type="predicted"/>
<evidence type="ECO:0000313" key="12">
    <source>
        <dbReference type="Proteomes" id="UP000323506"/>
    </source>
</evidence>
<evidence type="ECO:0000256" key="1">
    <source>
        <dbReference type="ARBA" id="ARBA00022574"/>
    </source>
</evidence>
<dbReference type="SUPFAM" id="SSF50978">
    <property type="entry name" value="WD40 repeat-like"/>
    <property type="match status" value="1"/>
</dbReference>
<evidence type="ECO:0000256" key="6">
    <source>
        <dbReference type="ARBA" id="ARBA00023125"/>
    </source>
</evidence>
<keyword evidence="2 8" id="KW-0479">Metal-binding</keyword>
<dbReference type="Gene3D" id="2.30.30.1190">
    <property type="match status" value="1"/>
</dbReference>
<sequence length="584" mass="64046">MSFISISFKFSLSPQTRLPCRKSFISRSSPGLLNIRAVQENGGPRRLVDIIRLVPDISRNYFRSPSRRALFGGISLLGGFYVAQTISLSFGALGVNDVIAAVICVLLTEYVTRFYYSRPKLCTSRICKLTSEQLSSSISDIDCQIGSKCYLQATMDLDGGAGNNKRVFNRLGTDTSKNQKVCFHWRAGKCTRFPCSFLHSEPSHPSGSAAASSTANGSGAPKRFADDSGFSGSAQRRGPNFKNNHNNSWGRMGANNKVVRKTEKVCNYWVQGNCTFGDKCRFLHSWSLGEGFSMLNHLDGHQKLLSGIVLPAGMDKLFTGSKDETLRAWDANSGQCTGVINLGGEVGCMISEGLWLFVGIPNAVKAWNTQTNQEFSLSGPAGQVYAMIVGNSLLFAGTQEGILAWKFNAVTNSFEPAASLKGHTLPVVSLMVGANRLYSGSMDHSIKVWSLETLQCLQTLTDHTNVVMSLLCWDQFLLSCSLDQTIKVWVATENGNLEVTYTHNEEHGLLNLRGMHDLESKPVLLCACNDNYVRLYDLPSFSKRGKIFAKQEIRAIEVGPSGLFFTGDGTGFKVWKWAEPVATT</sequence>
<dbReference type="PANTHER" id="PTHR44489">
    <property type="match status" value="1"/>
</dbReference>
<feature type="domain" description="C3H1-type" evidence="10">
    <location>
        <begin position="176"/>
        <end position="202"/>
    </location>
</feature>
<dbReference type="FunFam" id="2.130.10.10:FF:000869">
    <property type="entry name" value="Zinc finger CCCH domain-containing protein 48"/>
    <property type="match status" value="1"/>
</dbReference>
<evidence type="ECO:0000256" key="7">
    <source>
        <dbReference type="PROSITE-ProRule" id="PRU00221"/>
    </source>
</evidence>
<evidence type="ECO:0000259" key="10">
    <source>
        <dbReference type="PROSITE" id="PS50103"/>
    </source>
</evidence>
<keyword evidence="5 8" id="KW-0862">Zinc</keyword>
<evidence type="ECO:0000256" key="2">
    <source>
        <dbReference type="ARBA" id="ARBA00022723"/>
    </source>
</evidence>
<dbReference type="SMART" id="SM00356">
    <property type="entry name" value="ZnF_C3H1"/>
    <property type="match status" value="2"/>
</dbReference>
<dbReference type="InterPro" id="IPR001680">
    <property type="entry name" value="WD40_rpt"/>
</dbReference>
<accession>A0A5D2AIC1</accession>
<dbReference type="InterPro" id="IPR000571">
    <property type="entry name" value="Znf_CCCH"/>
</dbReference>
<feature type="zinc finger region" description="C3H1-type" evidence="8">
    <location>
        <begin position="260"/>
        <end position="287"/>
    </location>
</feature>
<dbReference type="InterPro" id="IPR019775">
    <property type="entry name" value="WD40_repeat_CS"/>
</dbReference>
<keyword evidence="6" id="KW-0238">DNA-binding</keyword>
<dbReference type="PROSITE" id="PS00678">
    <property type="entry name" value="WD_REPEATS_1"/>
    <property type="match status" value="1"/>
</dbReference>
<feature type="repeat" description="WD" evidence="7">
    <location>
        <begin position="420"/>
        <end position="459"/>
    </location>
</feature>
<dbReference type="InterPro" id="IPR015943">
    <property type="entry name" value="WD40/YVTN_repeat-like_dom_sf"/>
</dbReference>
<dbReference type="InterPro" id="IPR036855">
    <property type="entry name" value="Znf_CCCH_sf"/>
</dbReference>
<dbReference type="GO" id="GO:0003677">
    <property type="term" value="F:DNA binding"/>
    <property type="evidence" value="ECO:0007669"/>
    <property type="project" value="UniProtKB-KW"/>
</dbReference>
<dbReference type="PROSITE" id="PS50103">
    <property type="entry name" value="ZF_C3H1"/>
    <property type="match status" value="2"/>
</dbReference>
<evidence type="ECO:0000256" key="3">
    <source>
        <dbReference type="ARBA" id="ARBA00022737"/>
    </source>
</evidence>
<organism evidence="11 12">
    <name type="scientific">Gossypium darwinii</name>
    <name type="common">Darwin's cotton</name>
    <name type="synonym">Gossypium barbadense var. darwinii</name>
    <dbReference type="NCBI Taxonomy" id="34276"/>
    <lineage>
        <taxon>Eukaryota</taxon>
        <taxon>Viridiplantae</taxon>
        <taxon>Streptophyta</taxon>
        <taxon>Embryophyta</taxon>
        <taxon>Tracheophyta</taxon>
        <taxon>Spermatophyta</taxon>
        <taxon>Magnoliopsida</taxon>
        <taxon>eudicotyledons</taxon>
        <taxon>Gunneridae</taxon>
        <taxon>Pentapetalae</taxon>
        <taxon>rosids</taxon>
        <taxon>malvids</taxon>
        <taxon>Malvales</taxon>
        <taxon>Malvaceae</taxon>
        <taxon>Malvoideae</taxon>
        <taxon>Gossypium</taxon>
    </lineage>
</organism>
<dbReference type="SUPFAM" id="SSF90229">
    <property type="entry name" value="CCCH zinc finger"/>
    <property type="match status" value="1"/>
</dbReference>
<dbReference type="PANTHER" id="PTHR44489:SF1">
    <property type="entry name" value="ZINC FINGER CCCH DOMAIN-CONTAINING PROTEIN 63"/>
    <property type="match status" value="1"/>
</dbReference>
<dbReference type="PROSITE" id="PS50082">
    <property type="entry name" value="WD_REPEATS_2"/>
    <property type="match status" value="2"/>
</dbReference>
<dbReference type="Proteomes" id="UP000323506">
    <property type="component" value="Chromosome D12"/>
</dbReference>
<dbReference type="InterPro" id="IPR020472">
    <property type="entry name" value="WD40_PAC1"/>
</dbReference>
<dbReference type="InterPro" id="IPR041367">
    <property type="entry name" value="Znf-CCCH_4"/>
</dbReference>
<evidence type="ECO:0000256" key="5">
    <source>
        <dbReference type="ARBA" id="ARBA00022833"/>
    </source>
</evidence>
<dbReference type="AlphaFoldDB" id="A0A5D2AIC1"/>
<feature type="region of interest" description="Disordered" evidence="9">
    <location>
        <begin position="206"/>
        <end position="254"/>
    </location>
</feature>